<comment type="caution">
    <text evidence="2">The sequence shown here is derived from an EMBL/GenBank/DDBJ whole genome shotgun (WGS) entry which is preliminary data.</text>
</comment>
<dbReference type="InterPro" id="IPR025470">
    <property type="entry name" value="DUF4321"/>
</dbReference>
<dbReference type="Pfam" id="PF14209">
    <property type="entry name" value="DUF4321"/>
    <property type="match status" value="1"/>
</dbReference>
<evidence type="ECO:0000256" key="1">
    <source>
        <dbReference type="SAM" id="Phobius"/>
    </source>
</evidence>
<dbReference type="EMBL" id="QTTN01000034">
    <property type="protein sequence ID" value="REE69505.1"/>
    <property type="molecule type" value="Genomic_DNA"/>
</dbReference>
<gene>
    <name evidence="2" type="ORF">A8990_13439</name>
</gene>
<keyword evidence="1" id="KW-0472">Membrane</keyword>
<keyword evidence="1" id="KW-1133">Transmembrane helix</keyword>
<reference evidence="2 3" key="1">
    <citation type="submission" date="2018-08" db="EMBL/GenBank/DDBJ databases">
        <title>Genomic Encyclopedia of Type Strains, Phase III (KMG-III): the genomes of soil and plant-associated and newly described type strains.</title>
        <authorList>
            <person name="Whitman W."/>
        </authorList>
    </citation>
    <scope>NUCLEOTIDE SEQUENCE [LARGE SCALE GENOMIC DNA]</scope>
    <source>
        <strain evidence="2 3">CGMCC 1.10966</strain>
    </source>
</reference>
<dbReference type="RefSeq" id="WP_116191404.1">
    <property type="nucleotide sequence ID" value="NZ_QTTN01000034.1"/>
</dbReference>
<dbReference type="Proteomes" id="UP000256304">
    <property type="component" value="Unassembled WGS sequence"/>
</dbReference>
<organism evidence="2 3">
    <name type="scientific">Paenibacillus taihuensis</name>
    <dbReference type="NCBI Taxonomy" id="1156355"/>
    <lineage>
        <taxon>Bacteria</taxon>
        <taxon>Bacillati</taxon>
        <taxon>Bacillota</taxon>
        <taxon>Bacilli</taxon>
        <taxon>Bacillales</taxon>
        <taxon>Paenibacillaceae</taxon>
        <taxon>Paenibacillus</taxon>
    </lineage>
</organism>
<name>A0A3D9R2H3_9BACL</name>
<dbReference type="OrthoDB" id="2974387at2"/>
<evidence type="ECO:0000313" key="2">
    <source>
        <dbReference type="EMBL" id="REE69505.1"/>
    </source>
</evidence>
<evidence type="ECO:0000313" key="3">
    <source>
        <dbReference type="Proteomes" id="UP000256304"/>
    </source>
</evidence>
<keyword evidence="1" id="KW-0812">Transmembrane</keyword>
<proteinExistence type="predicted"/>
<feature type="transmembrane region" description="Helical" evidence="1">
    <location>
        <begin position="56"/>
        <end position="77"/>
    </location>
</feature>
<sequence length="80" mass="8993">MKKNFWVLLLFLLIGLLTGALISRWLSEVPGLSFLTKTTTIKWAPAADLLVISYNFSLRIDISLLSIAGLIAAIWVYRKL</sequence>
<keyword evidence="3" id="KW-1185">Reference proteome</keyword>
<accession>A0A3D9R2H3</accession>
<protein>
    <submittedName>
        <fullName evidence="2">Uncharacterized protein DUF4321</fullName>
    </submittedName>
</protein>
<dbReference type="AlphaFoldDB" id="A0A3D9R2H3"/>